<dbReference type="InterPro" id="IPR029140">
    <property type="entry name" value="Mfa1_C"/>
</dbReference>
<evidence type="ECO:0000256" key="2">
    <source>
        <dbReference type="ARBA" id="ARBA00006011"/>
    </source>
</evidence>
<dbReference type="GO" id="GO:0009418">
    <property type="term" value="C:pilus shaft"/>
    <property type="evidence" value="ECO:0007669"/>
    <property type="project" value="InterPro"/>
</dbReference>
<dbReference type="EMBL" id="ACHA02000002">
    <property type="protein sequence ID" value="EFK59255.1"/>
    <property type="molecule type" value="Genomic_DNA"/>
</dbReference>
<dbReference type="Pfam" id="PF15495">
    <property type="entry name" value="Fimbrillin_C"/>
    <property type="match status" value="1"/>
</dbReference>
<evidence type="ECO:0000256" key="3">
    <source>
        <dbReference type="ARBA" id="ARBA00022729"/>
    </source>
</evidence>
<evidence type="ECO:0000256" key="1">
    <source>
        <dbReference type="ARBA" id="ARBA00004561"/>
    </source>
</evidence>
<dbReference type="OrthoDB" id="799543at2"/>
<keyword evidence="3 6" id="KW-0732">Signal</keyword>
<feature type="region of interest" description="Disordered" evidence="5">
    <location>
        <begin position="413"/>
        <end position="451"/>
    </location>
</feature>
<dbReference type="HOGENOM" id="CLU_648504_0_0_10"/>
<dbReference type="Gene3D" id="2.60.40.2580">
    <property type="match status" value="1"/>
</dbReference>
<dbReference type="eggNOG" id="ENOG502Z9ID">
    <property type="taxonomic scope" value="Bacteria"/>
</dbReference>
<feature type="domain" description="Minor fimbrium subunit Mfa1 C-terminal" evidence="8">
    <location>
        <begin position="370"/>
        <end position="467"/>
    </location>
</feature>
<feature type="chain" id="PRO_5003106883" description="Fimbrial subunit protein C-terminal domain-containing protein" evidence="6">
    <location>
        <begin position="27"/>
        <end position="472"/>
    </location>
</feature>
<name>D7VGQ3_SPHSI</name>
<organism evidence="9 10">
    <name type="scientific">Sphingobacterium spiritivorum ATCC 33861</name>
    <dbReference type="NCBI Taxonomy" id="525373"/>
    <lineage>
        <taxon>Bacteria</taxon>
        <taxon>Pseudomonadati</taxon>
        <taxon>Bacteroidota</taxon>
        <taxon>Sphingobacteriia</taxon>
        <taxon>Sphingobacteriales</taxon>
        <taxon>Sphingobacteriaceae</taxon>
        <taxon>Sphingobacterium</taxon>
    </lineage>
</organism>
<feature type="signal peptide" evidence="6">
    <location>
        <begin position="1"/>
        <end position="26"/>
    </location>
</feature>
<keyword evidence="4" id="KW-0281">Fimbrium</keyword>
<feature type="domain" description="Major fimbrial subunit protein N-terminal" evidence="7">
    <location>
        <begin position="47"/>
        <end position="171"/>
    </location>
</feature>
<dbReference type="InterPro" id="IPR047786">
    <property type="entry name" value="Mfa1_fim"/>
</dbReference>
<evidence type="ECO:0000256" key="4">
    <source>
        <dbReference type="ARBA" id="ARBA00023263"/>
    </source>
</evidence>
<dbReference type="InterPro" id="IPR029141">
    <property type="entry name" value="FimA_N"/>
</dbReference>
<gene>
    <name evidence="9" type="ORF">HMPREF0766_10172</name>
</gene>
<protein>
    <recommendedName>
        <fullName evidence="11">Fimbrial subunit protein C-terminal domain-containing protein</fullName>
    </recommendedName>
</protein>
<dbReference type="AlphaFoldDB" id="D7VGQ3"/>
<accession>D7VGQ3</accession>
<evidence type="ECO:0000259" key="7">
    <source>
        <dbReference type="Pfam" id="PF06321"/>
    </source>
</evidence>
<evidence type="ECO:0000313" key="9">
    <source>
        <dbReference type="EMBL" id="EFK59255.1"/>
    </source>
</evidence>
<dbReference type="Proteomes" id="UP000006258">
    <property type="component" value="Unassembled WGS sequence"/>
</dbReference>
<reference evidence="9" key="1">
    <citation type="submission" date="2010-07" db="EMBL/GenBank/DDBJ databases">
        <authorList>
            <person name="Muzny D."/>
            <person name="Qin X."/>
            <person name="Buhay C."/>
            <person name="Dugan-Rocha S."/>
            <person name="Ding Y."/>
            <person name="Chen G."/>
            <person name="Hawes A."/>
            <person name="Holder M."/>
            <person name="Jhangiani S."/>
            <person name="Johnson A."/>
            <person name="Khan Z."/>
            <person name="Li Z."/>
            <person name="Liu W."/>
            <person name="Liu X."/>
            <person name="Perez L."/>
            <person name="Shen H."/>
            <person name="Wang Q."/>
            <person name="Watt J."/>
            <person name="Xi L."/>
            <person name="Xin Y."/>
            <person name="Zhou J."/>
            <person name="Deng J."/>
            <person name="Jiang H."/>
            <person name="Liu Y."/>
            <person name="Qu J."/>
            <person name="Song X.-Z."/>
            <person name="Zhang L."/>
            <person name="Villasana D."/>
            <person name="Johnson A."/>
            <person name="Liu J."/>
            <person name="Liyanage D."/>
            <person name="Lorensuhewa L."/>
            <person name="Robinson T."/>
            <person name="Song A."/>
            <person name="Song B.-B."/>
            <person name="Dinh H."/>
            <person name="Thornton R."/>
            <person name="Coyle M."/>
            <person name="Francisco L."/>
            <person name="Jackson L."/>
            <person name="Javaid M."/>
            <person name="Korchina V."/>
            <person name="Kovar C."/>
            <person name="Mata R."/>
            <person name="Mathew T."/>
            <person name="Ngo R."/>
            <person name="Nguyen L."/>
            <person name="Nguyen N."/>
            <person name="Okwuonu G."/>
            <person name="Ongeri F."/>
            <person name="Pham C."/>
            <person name="Simmons D."/>
            <person name="Wilczek-Boney K."/>
            <person name="Hale W."/>
            <person name="Jakkamsetti A."/>
            <person name="Pham P."/>
            <person name="Ruth R."/>
            <person name="San Lucas F."/>
            <person name="Warren J."/>
            <person name="Zhang J."/>
            <person name="Zhao Z."/>
            <person name="Zhou C."/>
            <person name="Zhu D."/>
            <person name="Lee S."/>
            <person name="Bess C."/>
            <person name="Blankenburg K."/>
            <person name="Forbes L."/>
            <person name="Fu Q."/>
            <person name="Gubbala S."/>
            <person name="Hirani K."/>
            <person name="Jayaseelan J.C."/>
            <person name="Lara F."/>
            <person name="Munidasa M."/>
            <person name="Palculict T."/>
            <person name="Patil S."/>
            <person name="Pu L.-L."/>
            <person name="Saada N."/>
            <person name="Tang L."/>
            <person name="Weissenberger G."/>
            <person name="Zhu Y."/>
            <person name="Hemphill L."/>
            <person name="Shang Y."/>
            <person name="Youmans B."/>
            <person name="Ayvaz T."/>
            <person name="Ross M."/>
            <person name="Santibanez J."/>
            <person name="Aqrawi P."/>
            <person name="Gross S."/>
            <person name="Joshi V."/>
            <person name="Fowler G."/>
            <person name="Nazareth L."/>
            <person name="Reid J."/>
            <person name="Worley K."/>
            <person name="Petrosino J."/>
            <person name="Highlander S."/>
            <person name="Gibbs R."/>
        </authorList>
    </citation>
    <scope>NUCLEOTIDE SEQUENCE [LARGE SCALE GENOMIC DNA]</scope>
    <source>
        <strain evidence="9">ATCC 33861</strain>
    </source>
</reference>
<dbReference type="NCBIfam" id="NF038041">
    <property type="entry name" value="fim_Mfa1_fam"/>
    <property type="match status" value="1"/>
</dbReference>
<evidence type="ECO:0000259" key="8">
    <source>
        <dbReference type="Pfam" id="PF15495"/>
    </source>
</evidence>
<evidence type="ECO:0000256" key="5">
    <source>
        <dbReference type="SAM" id="MobiDB-lite"/>
    </source>
</evidence>
<keyword evidence="10" id="KW-1185">Reference proteome</keyword>
<dbReference type="STRING" id="525373.HMPREF0766_10172"/>
<proteinExistence type="inferred from homology"/>
<evidence type="ECO:0000313" key="10">
    <source>
        <dbReference type="Proteomes" id="UP000006258"/>
    </source>
</evidence>
<comment type="subcellular location">
    <subcellularLocation>
        <location evidence="1">Fimbrium</location>
    </subcellularLocation>
</comment>
<comment type="similarity">
    <text evidence="2">Belongs to the bacteroidetes fimbrillin superfamily. FimA/Mfa1 family.</text>
</comment>
<evidence type="ECO:0008006" key="11">
    <source>
        <dbReference type="Google" id="ProtNLM"/>
    </source>
</evidence>
<evidence type="ECO:0000256" key="6">
    <source>
        <dbReference type="SAM" id="SignalP"/>
    </source>
</evidence>
<comment type="caution">
    <text evidence="9">The sequence shown here is derived from an EMBL/GenBank/DDBJ whole genome shotgun (WGS) entry which is preliminary data.</text>
</comment>
<sequence>MNNNLTTKRMSMKKYALIALAGLTLAACKKQGGEINPVNPEEGKDASLSLSITSAANIGTYASTTGSDGGTANESKVNTVDVFLYSEEGSLTPAGYERFSGTDANLSTPKKIKTKTGRKRIYIGINLPQSLVDLLKAGYSGMENPYPVNMEQLATPNDGVMMFSQSVTSLDIKEGDDPANKVTIPVSRLLAKAGVLKGNSLSLTDIQGGTVSDLQYTVGQRNKQILVGQLYDFKDANWAYINPFVSGTSGALTAEYQANFTGVLNTAYKAVDASNTENKDLKTVYMPENTTELPAPTQVTYIQVRAKFTPTKLEDGATPNADGTFYVMFGQKGTNDALHQLYFTTKSAADAEAAKTDYNNGTVQRSVVLTYNQGYCYFRLYLNEDQVAGATKLGILRNTFFKAQITKINGLGTPLEGQIPGTPGTPGNPGGNVKPPKPVDPTQPVNPGNLDANIQATITITPWTLITSEHEI</sequence>
<dbReference type="Pfam" id="PF06321">
    <property type="entry name" value="P_gingi_FimA"/>
    <property type="match status" value="1"/>
</dbReference>
<dbReference type="Gene3D" id="2.60.40.3690">
    <property type="match status" value="1"/>
</dbReference>